<evidence type="ECO:0008006" key="4">
    <source>
        <dbReference type="Google" id="ProtNLM"/>
    </source>
</evidence>
<dbReference type="EMBL" id="CP036276">
    <property type="protein sequence ID" value="QDU43432.1"/>
    <property type="molecule type" value="Genomic_DNA"/>
</dbReference>
<evidence type="ECO:0000313" key="2">
    <source>
        <dbReference type="EMBL" id="QDU43432.1"/>
    </source>
</evidence>
<dbReference type="AlphaFoldDB" id="A0A517ZLR7"/>
<proteinExistence type="predicted"/>
<keyword evidence="1" id="KW-0732">Signal</keyword>
<gene>
    <name evidence="2" type="ORF">Mal52_19060</name>
</gene>
<accession>A0A517ZLR7</accession>
<dbReference type="KEGG" id="sdyn:Mal52_19060"/>
<sequence length="320" mass="35847" precursor="true">MVRHATFLIVILACCTARADGLTPFADALLWRASEETSSVWASAVSLSDSPETGPTTTFSPTDIDFDWNAGLRTGLEFQTDDSAWSAKLYWTHYVTSDRAAFTSEDQLVIPEFFSGFASGDAFLFTNAAIDWELALNTFDFEVGHELQLGDSLRLYPTLGVKGAVIRQTIRSHWSDPFLFLAATEDVDHDFRGIGPSFGMEGRWDVPRCENLRVIGTFSAAFMYGVWNVHDTYQRTDPQPALDSYRAFSTDLTDSQLGTLMLRYFLGCEWAWQGNVDITARAGYELQWWANQQRLTTFQQLPMHGDLTLQGLTCGIAVSF</sequence>
<evidence type="ECO:0000313" key="3">
    <source>
        <dbReference type="Proteomes" id="UP000319383"/>
    </source>
</evidence>
<name>A0A517ZLR7_9PLAN</name>
<dbReference type="RefSeq" id="WP_145375541.1">
    <property type="nucleotide sequence ID" value="NZ_CP036276.1"/>
</dbReference>
<keyword evidence="3" id="KW-1185">Reference proteome</keyword>
<evidence type="ECO:0000256" key="1">
    <source>
        <dbReference type="SAM" id="SignalP"/>
    </source>
</evidence>
<dbReference type="Proteomes" id="UP000319383">
    <property type="component" value="Chromosome"/>
</dbReference>
<dbReference type="Pfam" id="PF05150">
    <property type="entry name" value="Legionella_OMP"/>
    <property type="match status" value="1"/>
</dbReference>
<dbReference type="InterPro" id="IPR007825">
    <property type="entry name" value="Major_OMP_Legionella"/>
</dbReference>
<reference evidence="2 3" key="1">
    <citation type="submission" date="2019-02" db="EMBL/GenBank/DDBJ databases">
        <title>Deep-cultivation of Planctomycetes and their phenomic and genomic characterization uncovers novel biology.</title>
        <authorList>
            <person name="Wiegand S."/>
            <person name="Jogler M."/>
            <person name="Boedeker C."/>
            <person name="Pinto D."/>
            <person name="Vollmers J."/>
            <person name="Rivas-Marin E."/>
            <person name="Kohn T."/>
            <person name="Peeters S.H."/>
            <person name="Heuer A."/>
            <person name="Rast P."/>
            <person name="Oberbeckmann S."/>
            <person name="Bunk B."/>
            <person name="Jeske O."/>
            <person name="Meyerdierks A."/>
            <person name="Storesund J.E."/>
            <person name="Kallscheuer N."/>
            <person name="Luecker S."/>
            <person name="Lage O.M."/>
            <person name="Pohl T."/>
            <person name="Merkel B.J."/>
            <person name="Hornburger P."/>
            <person name="Mueller R.-W."/>
            <person name="Bruemmer F."/>
            <person name="Labrenz M."/>
            <person name="Spormann A.M."/>
            <person name="Op den Camp H."/>
            <person name="Overmann J."/>
            <person name="Amann R."/>
            <person name="Jetten M.S.M."/>
            <person name="Mascher T."/>
            <person name="Medema M.H."/>
            <person name="Devos D.P."/>
            <person name="Kaster A.-K."/>
            <person name="Ovreas L."/>
            <person name="Rohde M."/>
            <person name="Galperin M.Y."/>
            <person name="Jogler C."/>
        </authorList>
    </citation>
    <scope>NUCLEOTIDE SEQUENCE [LARGE SCALE GENOMIC DNA]</scope>
    <source>
        <strain evidence="2 3">Mal52</strain>
    </source>
</reference>
<feature type="signal peptide" evidence="1">
    <location>
        <begin position="1"/>
        <end position="19"/>
    </location>
</feature>
<feature type="chain" id="PRO_5021755997" description="Legionella pneumophila major outer membrane protein" evidence="1">
    <location>
        <begin position="20"/>
        <end position="320"/>
    </location>
</feature>
<organism evidence="2 3">
    <name type="scientific">Symmachiella dynata</name>
    <dbReference type="NCBI Taxonomy" id="2527995"/>
    <lineage>
        <taxon>Bacteria</taxon>
        <taxon>Pseudomonadati</taxon>
        <taxon>Planctomycetota</taxon>
        <taxon>Planctomycetia</taxon>
        <taxon>Planctomycetales</taxon>
        <taxon>Planctomycetaceae</taxon>
        <taxon>Symmachiella</taxon>
    </lineage>
</organism>
<protein>
    <recommendedName>
        <fullName evidence="4">Legionella pneumophila major outer membrane protein</fullName>
    </recommendedName>
</protein>